<dbReference type="EMBL" id="MHMN01000029">
    <property type="protein sequence ID" value="OGZ28081.1"/>
    <property type="molecule type" value="Genomic_DNA"/>
</dbReference>
<accession>A0A1G2ERT7</accession>
<comment type="caution">
    <text evidence="2">The sequence shown here is derived from an EMBL/GenBank/DDBJ whole genome shotgun (WGS) entry which is preliminary data.</text>
</comment>
<dbReference type="InterPro" id="IPR054218">
    <property type="entry name" value="DUF6938"/>
</dbReference>
<evidence type="ECO:0000259" key="1">
    <source>
        <dbReference type="Pfam" id="PF22053"/>
    </source>
</evidence>
<reference evidence="2 3" key="1">
    <citation type="journal article" date="2016" name="Nat. Commun.">
        <title>Thousands of microbial genomes shed light on interconnected biogeochemical processes in an aquifer system.</title>
        <authorList>
            <person name="Anantharaman K."/>
            <person name="Brown C.T."/>
            <person name="Hug L.A."/>
            <person name="Sharon I."/>
            <person name="Castelle C.J."/>
            <person name="Probst A.J."/>
            <person name="Thomas B.C."/>
            <person name="Singh A."/>
            <person name="Wilkins M.J."/>
            <person name="Karaoz U."/>
            <person name="Brodie E.L."/>
            <person name="Williams K.H."/>
            <person name="Hubbard S.S."/>
            <person name="Banfield J.F."/>
        </authorList>
    </citation>
    <scope>NUCLEOTIDE SEQUENCE [LARGE SCALE GENOMIC DNA]</scope>
</reference>
<dbReference type="Pfam" id="PF22053">
    <property type="entry name" value="DUF6938"/>
    <property type="match status" value="1"/>
</dbReference>
<dbReference type="Proteomes" id="UP000176326">
    <property type="component" value="Unassembled WGS sequence"/>
</dbReference>
<gene>
    <name evidence="2" type="ORF">A2427_03385</name>
</gene>
<evidence type="ECO:0000313" key="2">
    <source>
        <dbReference type="EMBL" id="OGZ28081.1"/>
    </source>
</evidence>
<name>A0A1G2ERT7_9BACT</name>
<organism evidence="2 3">
    <name type="scientific">Candidatus Nealsonbacteria bacterium RIFOXYC1_FULL_40_7</name>
    <dbReference type="NCBI Taxonomy" id="1801678"/>
    <lineage>
        <taxon>Bacteria</taxon>
        <taxon>Candidatus Nealsoniibacteriota</taxon>
    </lineage>
</organism>
<sequence length="424" mass="49314">MRKKAWIVSVNMGYGHQRTAYPLKEFASRGEIINANDYKGIPEKDRNIWESSRRFYEFISRFKRVPLVGELAFYLFNKLQEIPTYYPSRDLSRPNASLKKIFSLIKKGWGRHFISSLSRGKLPFVSTFFIPAFMAEQFEYPGEIYCIVCDADISRAWASLDAKKSRIKYFAPDSWVANRLKLYGVKEENIYLTGYPLPMENIGSRKQEKVKEDLRNRLYNLDPKRIYYKDYEPLIMDQIGRLPKESDHTFTIAFSIGGAGAQSDIVMDYIRSLEEKIKASEIKVILSAGMRKEVKECFYSAIKGMGLENKIDIIYEKNVWKYFEKFNQALRKTDILWTKPSELSFYSGLGIPLIIAPSIGSQEDYNRRWLLSTGSGIVQENPKYADQWLFDYLESGRFAKSALRGFIEINNLGAYNIRDVIFKK</sequence>
<protein>
    <recommendedName>
        <fullName evidence="1">DUF6938 domain-containing protein</fullName>
    </recommendedName>
</protein>
<dbReference type="AlphaFoldDB" id="A0A1G2ERT7"/>
<proteinExistence type="predicted"/>
<evidence type="ECO:0000313" key="3">
    <source>
        <dbReference type="Proteomes" id="UP000176326"/>
    </source>
</evidence>
<feature type="domain" description="DUF6938" evidence="1">
    <location>
        <begin position="249"/>
        <end position="305"/>
    </location>
</feature>